<dbReference type="AlphaFoldDB" id="A0A4V1IW53"/>
<keyword evidence="3" id="KW-1185">Reference proteome</keyword>
<dbReference type="EMBL" id="KZ992900">
    <property type="protein sequence ID" value="RKP06359.1"/>
    <property type="molecule type" value="Genomic_DNA"/>
</dbReference>
<dbReference type="OrthoDB" id="2153661at2759"/>
<dbReference type="Pfam" id="PF01161">
    <property type="entry name" value="PBP"/>
    <property type="match status" value="1"/>
</dbReference>
<organism evidence="2 3">
    <name type="scientific">Thamnocephalis sphaerospora</name>
    <dbReference type="NCBI Taxonomy" id="78915"/>
    <lineage>
        <taxon>Eukaryota</taxon>
        <taxon>Fungi</taxon>
        <taxon>Fungi incertae sedis</taxon>
        <taxon>Zoopagomycota</taxon>
        <taxon>Zoopagomycotina</taxon>
        <taxon>Zoopagomycetes</taxon>
        <taxon>Zoopagales</taxon>
        <taxon>Sigmoideomycetaceae</taxon>
        <taxon>Thamnocephalis</taxon>
    </lineage>
</organism>
<accession>A0A4V1IW53</accession>
<name>A0A4V1IW53_9FUNG</name>
<evidence type="ECO:0000256" key="1">
    <source>
        <dbReference type="SAM" id="Coils"/>
    </source>
</evidence>
<dbReference type="Proteomes" id="UP000271241">
    <property type="component" value="Unassembled WGS sequence"/>
</dbReference>
<sequence length="348" mass="39355">MFASVRAHAPRLSRSLLARQIRHNASAAASAATSDAAYQEAVKVLRAHRDEKLAKVKAFEERLKKLDSTAADKQRKHLEKHIYKLRVQAEQDQPETLARVESGDIDLTVPVFRHLRERIWREGVRETLLERITQMYVLPDVLPPSMSPVMDVHLEFADPADAATPVRFTHGDILPTTLVAQAPQVHAQCFHDETRLYTLMMVDPDDPCPAERTYRTRCHWLVANVPFHLTQSTMAEGAGETVLAYEAPLPTKGTKRHRYTLLVLEQAAGGQERMTIQAEALSDRIVDVTSFLQQHQLTPRGITFFRSEWDEAVDQLYPQVHGVRAPVYGRAPKLDPVRDAALIQRLMA</sequence>
<dbReference type="PANTHER" id="PTHR11362:SF82">
    <property type="entry name" value="PHOSPHATIDYLETHANOLAMINE-BINDING PROTEIN 4"/>
    <property type="match status" value="1"/>
</dbReference>
<dbReference type="InterPro" id="IPR035810">
    <property type="entry name" value="PEBP_euk"/>
</dbReference>
<dbReference type="InterPro" id="IPR036610">
    <property type="entry name" value="PEBP-like_sf"/>
</dbReference>
<dbReference type="STRING" id="78915.A0A4V1IW53"/>
<protein>
    <submittedName>
        <fullName evidence="2">Phosphatidylethanolamine-binding protein</fullName>
    </submittedName>
</protein>
<dbReference type="Gene3D" id="1.20.58.1180">
    <property type="match status" value="1"/>
</dbReference>
<proteinExistence type="predicted"/>
<dbReference type="InterPro" id="IPR008914">
    <property type="entry name" value="PEBP"/>
</dbReference>
<dbReference type="PANTHER" id="PTHR11362">
    <property type="entry name" value="PHOSPHATIDYLETHANOLAMINE-BINDING PROTEIN"/>
    <property type="match status" value="1"/>
</dbReference>
<keyword evidence="1" id="KW-0175">Coiled coil</keyword>
<dbReference type="CDD" id="cd00866">
    <property type="entry name" value="PEBP_euk"/>
    <property type="match status" value="1"/>
</dbReference>
<dbReference type="SUPFAM" id="SSF49777">
    <property type="entry name" value="PEBP-like"/>
    <property type="match status" value="1"/>
</dbReference>
<evidence type="ECO:0000313" key="3">
    <source>
        <dbReference type="Proteomes" id="UP000271241"/>
    </source>
</evidence>
<gene>
    <name evidence="2" type="ORF">THASP1DRAFT_31819</name>
</gene>
<evidence type="ECO:0000313" key="2">
    <source>
        <dbReference type="EMBL" id="RKP06359.1"/>
    </source>
</evidence>
<dbReference type="Gene3D" id="3.90.280.10">
    <property type="entry name" value="PEBP-like"/>
    <property type="match status" value="1"/>
</dbReference>
<feature type="coiled-coil region" evidence="1">
    <location>
        <begin position="49"/>
        <end position="76"/>
    </location>
</feature>
<reference evidence="3" key="1">
    <citation type="journal article" date="2018" name="Nat. Microbiol.">
        <title>Leveraging single-cell genomics to expand the fungal tree of life.</title>
        <authorList>
            <person name="Ahrendt S.R."/>
            <person name="Quandt C.A."/>
            <person name="Ciobanu D."/>
            <person name="Clum A."/>
            <person name="Salamov A."/>
            <person name="Andreopoulos B."/>
            <person name="Cheng J.F."/>
            <person name="Woyke T."/>
            <person name="Pelin A."/>
            <person name="Henrissat B."/>
            <person name="Reynolds N.K."/>
            <person name="Benny G.L."/>
            <person name="Smith M.E."/>
            <person name="James T.Y."/>
            <person name="Grigoriev I.V."/>
        </authorList>
    </citation>
    <scope>NUCLEOTIDE SEQUENCE [LARGE SCALE GENOMIC DNA]</scope>
    <source>
        <strain evidence="3">RSA 1356</strain>
    </source>
</reference>